<gene>
    <name evidence="1" type="ORF">QQ91_002280</name>
</gene>
<organism evidence="1">
    <name type="scientific">Lyngbya confervoides BDU141951</name>
    <dbReference type="NCBI Taxonomy" id="1574623"/>
    <lineage>
        <taxon>Bacteria</taxon>
        <taxon>Bacillati</taxon>
        <taxon>Cyanobacteriota</taxon>
        <taxon>Cyanophyceae</taxon>
        <taxon>Oscillatoriophycideae</taxon>
        <taxon>Oscillatoriales</taxon>
        <taxon>Microcoleaceae</taxon>
        <taxon>Lyngbya</taxon>
    </lineage>
</organism>
<name>A0A0C1VE96_9CYAN</name>
<comment type="caution">
    <text evidence="1">The sequence shown here is derived from an EMBL/GenBank/DDBJ whole genome shotgun (WGS) entry which is preliminary data.</text>
</comment>
<reference evidence="1" key="1">
    <citation type="submission" date="2014-11" db="EMBL/GenBank/DDBJ databases">
        <authorList>
            <person name="Malar M.C."/>
            <person name="Sen D."/>
            <person name="Tripathy S."/>
        </authorList>
    </citation>
    <scope>NUCLEOTIDE SEQUENCE</scope>
    <source>
        <strain evidence="1">BDU141951</strain>
    </source>
</reference>
<dbReference type="Pfam" id="PF23856">
    <property type="entry name" value="DUF7219"/>
    <property type="match status" value="1"/>
</dbReference>
<proteinExistence type="predicted"/>
<reference evidence="1" key="2">
    <citation type="journal article" date="2015" name="Genome Announc.">
        <title>Draft Genome Sequence of Filamentous Marine Cyanobacterium Lyngbya confervoides Strain BDU141951.</title>
        <authorList>
            <person name="Chandrababunaidu M.M."/>
            <person name="Sen D."/>
            <person name="Tripathy S."/>
        </authorList>
    </citation>
    <scope>NUCLEOTIDE SEQUENCE</scope>
    <source>
        <strain evidence="1">BDU141951</strain>
    </source>
</reference>
<evidence type="ECO:0000313" key="1">
    <source>
        <dbReference type="EMBL" id="NEV65937.1"/>
    </source>
</evidence>
<dbReference type="EMBL" id="JTHE02000002">
    <property type="protein sequence ID" value="NEV65937.1"/>
    <property type="molecule type" value="Genomic_DNA"/>
</dbReference>
<protein>
    <submittedName>
        <fullName evidence="1">YqcI/YcgG family protein</fullName>
    </submittedName>
</protein>
<dbReference type="AlphaFoldDB" id="A0A0C1VE96"/>
<sequence length="92" mass="10510">MPNNNAKDDFLTPRSSYWGKPTLPNLTFNSNLQEFAQRVSFICNLETGGKIQSEEAYQEIKQLWKQLKLSKKNLLDTPPPEITPEDLPDDGD</sequence>
<reference evidence="1" key="3">
    <citation type="submission" date="2020-02" db="EMBL/GenBank/DDBJ databases">
        <authorList>
            <person name="Sarangi A.N."/>
            <person name="Ghosh S."/>
            <person name="Mukherjee M."/>
            <person name="Tripathy S."/>
        </authorList>
    </citation>
    <scope>NUCLEOTIDE SEQUENCE</scope>
    <source>
        <strain evidence="1">BDU141951</strain>
    </source>
</reference>
<accession>A0A0C1VE96</accession>
<dbReference type="InterPro" id="IPR055643">
    <property type="entry name" value="DUF7219"/>
</dbReference>